<dbReference type="PANTHER" id="PTHR14905">
    <property type="entry name" value="NG37"/>
    <property type="match status" value="1"/>
</dbReference>
<evidence type="ECO:0000256" key="3">
    <source>
        <dbReference type="ARBA" id="ARBA00022729"/>
    </source>
</evidence>
<dbReference type="InterPro" id="IPR056861">
    <property type="entry name" value="HMCN1-like_VWA"/>
</dbReference>
<dbReference type="AlphaFoldDB" id="A0A3M7QNS2"/>
<feature type="signal peptide" evidence="5">
    <location>
        <begin position="1"/>
        <end position="18"/>
    </location>
</feature>
<sequence length="712" mass="80202">MKFLTILSLILILNVLNAFKIDSNKILTKKAIFQITAEIFRIPLVEYENAAELFSVAFGSIPSNLSSSQVVTTKPFEKSINEIDTNMFKFKFHSNDINYNWKMENINSSLEKLESIRDTFYVHAEKFNQDYMRAELAKMLVMHQDFYTNTNWLENGHSDEAAFLQDSSAPLVTGVNGASLNGKEEPDHPDHNKAQQLALLTSISLLKSIRTRIGLRKFKLLLGIEGGKTIAFNIDDTGSMSSMIKAAKEHAIMIGLSYSGSRNPPQKYMLQSFNDPTIGELIISSDISVIEKEINKLVATGGGDTPELCLSGLIEVINHLEDNSYAEIFVYTDAPAKDTWLMDELKDLVSKKLPRISFLLNMVPTRASATQAYDLIKEFSNGDVLYVTPTNIKSSVDFLIAKADVSSEQLLQLKNLKRGEIYNFSVDPTIDELRISIDARDFVFVLKNPDGVAVSPTVITDLVHFKMFKVKSPKSGTWSLNVQSFNSIGKMKLEGSTSIAFDFKFVAEINSDLIDGLELKGQLPLNTRIGAIVNVFGSDASKPKVNYLEILKENGELIERISLQKYDTSKFYAKSFLTPSSDFVVKLIATDETGNSYQRMVNDVFHVTTLTAKTGLRSIRNDVYSINFEINNLSGNEKKIKMKVEICDDFSMDDFYKERQFVVYEFDYFSDVVILKKKSSNSDLCNAKLIFSDQDTGNVYFTKVVDMNYLEW</sequence>
<proteinExistence type="predicted"/>
<evidence type="ECO:0000259" key="6">
    <source>
        <dbReference type="Pfam" id="PF23560"/>
    </source>
</evidence>
<dbReference type="Gene3D" id="3.40.50.410">
    <property type="entry name" value="von Willebrand factor, type A domain"/>
    <property type="match status" value="1"/>
</dbReference>
<dbReference type="EMBL" id="REGN01005653">
    <property type="protein sequence ID" value="RNA12598.1"/>
    <property type="molecule type" value="Genomic_DNA"/>
</dbReference>
<dbReference type="Pfam" id="PF25106">
    <property type="entry name" value="VWA_4"/>
    <property type="match status" value="1"/>
</dbReference>
<organism evidence="8 9">
    <name type="scientific">Brachionus plicatilis</name>
    <name type="common">Marine rotifer</name>
    <name type="synonym">Brachionus muelleri</name>
    <dbReference type="NCBI Taxonomy" id="10195"/>
    <lineage>
        <taxon>Eukaryota</taxon>
        <taxon>Metazoa</taxon>
        <taxon>Spiralia</taxon>
        <taxon>Gnathifera</taxon>
        <taxon>Rotifera</taxon>
        <taxon>Eurotatoria</taxon>
        <taxon>Monogononta</taxon>
        <taxon>Pseudotrocha</taxon>
        <taxon>Ploima</taxon>
        <taxon>Brachionidae</taxon>
        <taxon>Brachionus</taxon>
    </lineage>
</organism>
<keyword evidence="9" id="KW-1185">Reference proteome</keyword>
<evidence type="ECO:0000256" key="5">
    <source>
        <dbReference type="SAM" id="SignalP"/>
    </source>
</evidence>
<comment type="caution">
    <text evidence="8">The sequence shown here is derived from an EMBL/GenBank/DDBJ whole genome shotgun (WGS) entry which is preliminary data.</text>
</comment>
<dbReference type="InterPro" id="IPR056475">
    <property type="entry name" value="GBD_Hemicentin/VWA7"/>
</dbReference>
<keyword evidence="3 5" id="KW-0732">Signal</keyword>
<protein>
    <submittedName>
        <fullName evidence="8">von Willebrand factor A domain-containing 7-like</fullName>
    </submittedName>
</protein>
<evidence type="ECO:0000313" key="8">
    <source>
        <dbReference type="EMBL" id="RNA12598.1"/>
    </source>
</evidence>
<evidence type="ECO:0000256" key="2">
    <source>
        <dbReference type="ARBA" id="ARBA00022525"/>
    </source>
</evidence>
<dbReference type="InterPro" id="IPR052577">
    <property type="entry name" value="VWA7"/>
</dbReference>
<reference evidence="8 9" key="1">
    <citation type="journal article" date="2018" name="Sci. Rep.">
        <title>Genomic signatures of local adaptation to the degree of environmental predictability in rotifers.</title>
        <authorList>
            <person name="Franch-Gras L."/>
            <person name="Hahn C."/>
            <person name="Garcia-Roger E.M."/>
            <person name="Carmona M.J."/>
            <person name="Serra M."/>
            <person name="Gomez A."/>
        </authorList>
    </citation>
    <scope>NUCLEOTIDE SEQUENCE [LARGE SCALE GENOMIC DNA]</scope>
    <source>
        <strain evidence="8">HYR1</strain>
    </source>
</reference>
<dbReference type="STRING" id="10195.A0A3M7QNS2"/>
<dbReference type="InterPro" id="IPR036465">
    <property type="entry name" value="vWFA_dom_sf"/>
</dbReference>
<dbReference type="GO" id="GO:0005576">
    <property type="term" value="C:extracellular region"/>
    <property type="evidence" value="ECO:0007669"/>
    <property type="project" value="UniProtKB-SubCell"/>
</dbReference>
<feature type="domain" description="Hemicentin-1-like von Willebrand factor A" evidence="7">
    <location>
        <begin position="230"/>
        <end position="370"/>
    </location>
</feature>
<keyword evidence="4" id="KW-0325">Glycoprotein</keyword>
<keyword evidence="2" id="KW-0964">Secreted</keyword>
<dbReference type="OrthoDB" id="301415at2759"/>
<gene>
    <name evidence="8" type="ORF">BpHYR1_009084</name>
</gene>
<evidence type="ECO:0000256" key="1">
    <source>
        <dbReference type="ARBA" id="ARBA00004613"/>
    </source>
</evidence>
<accession>A0A3M7QNS2</accession>
<feature type="chain" id="PRO_5018083287" evidence="5">
    <location>
        <begin position="19"/>
        <end position="712"/>
    </location>
</feature>
<comment type="subcellular location">
    <subcellularLocation>
        <location evidence="1">Secreted</location>
    </subcellularLocation>
</comment>
<evidence type="ECO:0000256" key="4">
    <source>
        <dbReference type="ARBA" id="ARBA00023180"/>
    </source>
</evidence>
<dbReference type="Proteomes" id="UP000276133">
    <property type="component" value="Unassembled WGS sequence"/>
</dbReference>
<evidence type="ECO:0000259" key="7">
    <source>
        <dbReference type="Pfam" id="PF25106"/>
    </source>
</evidence>
<feature type="domain" description="Hemicentin/VWA7 galactose-binding" evidence="6">
    <location>
        <begin position="417"/>
        <end position="486"/>
    </location>
</feature>
<name>A0A3M7QNS2_BRAPC</name>
<evidence type="ECO:0000313" key="9">
    <source>
        <dbReference type="Proteomes" id="UP000276133"/>
    </source>
</evidence>
<dbReference type="Pfam" id="PF23560">
    <property type="entry name" value="GBD_Hemicentin"/>
    <property type="match status" value="1"/>
</dbReference>
<dbReference type="PANTHER" id="PTHR14905:SF7">
    <property type="entry name" value="VON WILLEBRAND FACTOR A DOMAIN-CONTAINING PROTEIN 7"/>
    <property type="match status" value="1"/>
</dbReference>
<dbReference type="SUPFAM" id="SSF53300">
    <property type="entry name" value="vWA-like"/>
    <property type="match status" value="1"/>
</dbReference>